<sequence length="1146" mass="132814">MSLVFNQFKTLWLLLLITFTQCEGSTYGTFFPSVPKEINQTTSTVTIKTNSSSEVILLKLPSYDYKHEHIEHSFTVNPDIIELPLIIRNRNRTFLWIPLAYSLSGPQIINCGTITVAHSSGMLHKVKWMFNFNWELAPKPYVMAKRVTINNQLPITEQCGDDQEKILRFTKDKEGKLFQLNKVDGELITLDELPHVNKLYYLFTIPEDTYEKEIAEPCVIFRAVNDRPKILVKGYNSTQRKVNGTKIDVIKFDYLETSLTIQLLLQNQPNLKDFYKNEEILITKVIFTKYGVKEVPNSNKTTKGTFSLNGYELLKFSYNCPSTGSNHMIMKIFYFAPPQENFIYPLEYFLYSSNETVVRPNCSINGFSFGYLHSVNYVNKKIVSLDELNVNGVAIDGLYRSGDFVFTSDVKDFNTTLECLYNTPNGDITLVHSFLHSDKASFEVDKDGKRYLSLINDKSPINNTAKSGFEKFKEKVGLIGAIFIIVGGVIVGILIIISLIMLKQIKLYIRRRNLASKYSNIFALWKEVSNANLQEYSMIVYDKNYIPDILKKQTFIKKIEGDEEIDFDITTLFDPSLVKCYKSIFGEIRAHYIDDVSPERNYIISDGPTPERVKYFWELLFKEDVAVVISIIYQEKTDGLVIDDKRLYWPKEDQTYGNVRVERLKALPTNLSCVNVLKFKMTMKGGESKELSLFNVTYWKEHAIPNTDLHFINLYSEVSECAGNGNVLVHASRSAGSRVFLFTYFCCILETMQADSSIYNPMEIIKEIREKRYGGNISSMEYAYLLKALLGYFFDKKMLIDGNNQKIKFTDEYYKYLYKLDARESLMDGKVKNFLKYVNINDAGKLNELCVQFNKVGMMSKDALIKSCQRYYIAKESLPKRNRYNDIECLDKTSVNVNGYDSKNILGYIHANEMIYKYDEGNERKIIMCQAPIKTTLDDMYDMIFRYKIGMIVVLVNEKEIKVQNKCYPYFPTDGSEIKTSKYTVMYIDKRIDNVNHIIEYDFTIYNKKNIPNNFKLLHYINWPDKSIPIESGSIHELYKKIINLCNDRYIAIHCSAGIGRTGTLALAMFMIDMINSGKAFDPVKFLETLRSHRYKAVQTKSQFIFSLSILYEHFRDDIIKMDPDAYSNFKELAENIYRQDVNYKK</sequence>
<dbReference type="InterPro" id="IPR029021">
    <property type="entry name" value="Prot-tyrosine_phosphatase-like"/>
</dbReference>
<keyword evidence="1" id="KW-0812">Transmembrane</keyword>
<feature type="transmembrane region" description="Helical" evidence="1">
    <location>
        <begin position="476"/>
        <end position="502"/>
    </location>
</feature>
<evidence type="ECO:0000256" key="2">
    <source>
        <dbReference type="SAM" id="SignalP"/>
    </source>
</evidence>
<dbReference type="eggNOG" id="KOG4228">
    <property type="taxonomic scope" value="Eukaryota"/>
</dbReference>
<dbReference type="PROSITE" id="PS50056">
    <property type="entry name" value="TYR_PHOSPHATASE_2"/>
    <property type="match status" value="1"/>
</dbReference>
<dbReference type="EMBL" id="LN609528">
    <property type="protein sequence ID" value="CEF64784.1"/>
    <property type="molecule type" value="Genomic_DNA"/>
</dbReference>
<evidence type="ECO:0000313" key="7">
    <source>
        <dbReference type="WBParaSite" id="SRAE_1000303700.1"/>
    </source>
</evidence>
<accession>A0A090MX43</accession>
<dbReference type="Pfam" id="PF24486">
    <property type="entry name" value="DUF7583"/>
    <property type="match status" value="1"/>
</dbReference>
<dbReference type="Pfam" id="PF24490">
    <property type="entry name" value="DUF7585"/>
    <property type="match status" value="1"/>
</dbReference>
<dbReference type="InterPro" id="IPR052782">
    <property type="entry name" value="Oocyte-zygote_transition_reg"/>
</dbReference>
<evidence type="ECO:0000313" key="5">
    <source>
        <dbReference type="EMBL" id="CEF64784.1"/>
    </source>
</evidence>
<keyword evidence="1" id="KW-0472">Membrane</keyword>
<dbReference type="InterPro" id="IPR003595">
    <property type="entry name" value="Tyr_Pase_cat"/>
</dbReference>
<dbReference type="InterPro" id="IPR056007">
    <property type="entry name" value="DUF7585"/>
</dbReference>
<dbReference type="Proteomes" id="UP000035682">
    <property type="component" value="Unplaced"/>
</dbReference>
<keyword evidence="1" id="KW-1133">Transmembrane helix</keyword>
<dbReference type="WBParaSite" id="SRAE_1000303700.1">
    <property type="protein sequence ID" value="SRAE_1000303700.1"/>
    <property type="gene ID" value="WBGene00259654"/>
</dbReference>
<dbReference type="InterPro" id="IPR056005">
    <property type="entry name" value="DUF7583"/>
</dbReference>
<evidence type="ECO:0000259" key="4">
    <source>
        <dbReference type="PROSITE" id="PS50056"/>
    </source>
</evidence>
<evidence type="ECO:0000256" key="1">
    <source>
        <dbReference type="SAM" id="Phobius"/>
    </source>
</evidence>
<dbReference type="PROSITE" id="PS00383">
    <property type="entry name" value="TYR_PHOSPHATASE_1"/>
    <property type="match status" value="1"/>
</dbReference>
<organism evidence="5">
    <name type="scientific">Strongyloides ratti</name>
    <name type="common">Parasitic roundworm</name>
    <dbReference type="NCBI Taxonomy" id="34506"/>
    <lineage>
        <taxon>Eukaryota</taxon>
        <taxon>Metazoa</taxon>
        <taxon>Ecdysozoa</taxon>
        <taxon>Nematoda</taxon>
        <taxon>Chromadorea</taxon>
        <taxon>Rhabditida</taxon>
        <taxon>Tylenchina</taxon>
        <taxon>Panagrolaimomorpha</taxon>
        <taxon>Strongyloidoidea</taxon>
        <taxon>Strongyloididae</taxon>
        <taxon>Strongyloides</taxon>
    </lineage>
</organism>
<gene>
    <name evidence="5 7 8" type="ORF">SRAE_1000303700</name>
</gene>
<dbReference type="PANTHER" id="PTHR46163">
    <property type="entry name" value="TYROSINE-PROTEIN PHOSPHATASE-RELATED"/>
    <property type="match status" value="1"/>
</dbReference>
<keyword evidence="6" id="KW-1185">Reference proteome</keyword>
<dbReference type="SUPFAM" id="SSF52799">
    <property type="entry name" value="(Phosphotyrosine protein) phosphatases II"/>
    <property type="match status" value="2"/>
</dbReference>
<feature type="domain" description="Tyrosine-protein phosphatase" evidence="3">
    <location>
        <begin position="880"/>
        <end position="1114"/>
    </location>
</feature>
<evidence type="ECO:0000259" key="3">
    <source>
        <dbReference type="PROSITE" id="PS50055"/>
    </source>
</evidence>
<keyword evidence="2" id="KW-0732">Signal</keyword>
<feature type="chain" id="PRO_5015031307" evidence="2">
    <location>
        <begin position="25"/>
        <end position="1146"/>
    </location>
</feature>
<evidence type="ECO:0000313" key="6">
    <source>
        <dbReference type="Proteomes" id="UP000035682"/>
    </source>
</evidence>
<feature type="domain" description="Tyrosine specific protein phosphatases" evidence="4">
    <location>
        <begin position="1036"/>
        <end position="1105"/>
    </location>
</feature>
<dbReference type="STRING" id="34506.A0A090MX43"/>
<dbReference type="Pfam" id="PF24488">
    <property type="entry name" value="DUF7584"/>
    <property type="match status" value="1"/>
</dbReference>
<dbReference type="GO" id="GO:0004725">
    <property type="term" value="F:protein tyrosine phosphatase activity"/>
    <property type="evidence" value="ECO:0007669"/>
    <property type="project" value="InterPro"/>
</dbReference>
<dbReference type="InterPro" id="IPR000387">
    <property type="entry name" value="Tyr_Pase_dom"/>
</dbReference>
<dbReference type="CDD" id="cd00047">
    <property type="entry name" value="PTPc"/>
    <property type="match status" value="1"/>
</dbReference>
<reference evidence="5 6" key="1">
    <citation type="submission" date="2014-09" db="EMBL/GenBank/DDBJ databases">
        <authorList>
            <person name="Martin A.A."/>
        </authorList>
    </citation>
    <scope>NUCLEOTIDE SEQUENCE</scope>
    <source>
        <strain evidence="6">ED321</strain>
        <strain evidence="5">ED321 Heterogonic</strain>
    </source>
</reference>
<evidence type="ECO:0000313" key="8">
    <source>
        <dbReference type="WormBase" id="SRAE_1000303700"/>
    </source>
</evidence>
<protein>
    <submittedName>
        <fullName evidence="5">Protein-tyrosine phosphatase, receptor/non-receptor type domain and Protein-tyrosine/Dual specificity phosphatase domain and Protein-tyrosine phosphatase, catalytic domain-containing protein</fullName>
    </submittedName>
</protein>
<name>A0A090MX43_STRRB</name>
<dbReference type="InterPro" id="IPR016130">
    <property type="entry name" value="Tyr_Pase_AS"/>
</dbReference>
<dbReference type="AlphaFoldDB" id="A0A090MX43"/>
<dbReference type="RefSeq" id="XP_024503985.1">
    <property type="nucleotide sequence ID" value="XM_024650182.1"/>
</dbReference>
<keyword evidence="5" id="KW-0675">Receptor</keyword>
<dbReference type="Pfam" id="PF00102">
    <property type="entry name" value="Y_phosphatase"/>
    <property type="match status" value="2"/>
</dbReference>
<dbReference type="OrthoDB" id="10253954at2759"/>
<dbReference type="GeneID" id="36377149"/>
<proteinExistence type="predicted"/>
<dbReference type="SMART" id="SM00194">
    <property type="entry name" value="PTPc"/>
    <property type="match status" value="1"/>
</dbReference>
<dbReference type="InterPro" id="IPR056006">
    <property type="entry name" value="DUF7584"/>
</dbReference>
<dbReference type="PRINTS" id="PR00700">
    <property type="entry name" value="PRTYPHPHTASE"/>
</dbReference>
<reference evidence="7" key="2">
    <citation type="submission" date="2020-12" db="UniProtKB">
        <authorList>
            <consortium name="WormBaseParasite"/>
        </authorList>
    </citation>
    <scope>IDENTIFICATION</scope>
</reference>
<dbReference type="PROSITE" id="PS50055">
    <property type="entry name" value="TYR_PHOSPHATASE_PTP"/>
    <property type="match status" value="2"/>
</dbReference>
<feature type="signal peptide" evidence="2">
    <location>
        <begin position="1"/>
        <end position="24"/>
    </location>
</feature>
<feature type="domain" description="Tyrosine-protein phosphatase" evidence="3">
    <location>
        <begin position="568"/>
        <end position="792"/>
    </location>
</feature>
<dbReference type="SMART" id="SM00404">
    <property type="entry name" value="PTPc_motif"/>
    <property type="match status" value="2"/>
</dbReference>
<dbReference type="WormBase" id="SRAE_1000303700">
    <property type="protein sequence ID" value="SRP09925"/>
    <property type="gene ID" value="WBGene00259654"/>
</dbReference>
<dbReference type="InterPro" id="IPR000242">
    <property type="entry name" value="PTP_cat"/>
</dbReference>
<dbReference type="CTD" id="36377149"/>
<dbReference type="Gene3D" id="3.90.190.10">
    <property type="entry name" value="Protein tyrosine phosphatase superfamily"/>
    <property type="match status" value="2"/>
</dbReference>